<sequence length="645" mass="69326">MRRPFARTLGLLPLAALLLGPLAHAQGTADARVGLDAGLFDAEEAIWNLTKLSSTPPAEDFVGVTNSDLAFKGNYAIQGNYNGVMIWDLTNPARPELVTEYLCPASQSDVSVYGDLMFVSGEGFGGRLDCGTEGVETQVSADRLRGIRIFDISDIRDPQYVANVQTCRGSHTHSVLKDPDDDENVYIYVSGSAPVRPAEELPGCASGTPDENPESAMFRIEVIQVPLDNPQAAAIVNSPRIFEGLTAPESHGPSPADIRAMEEAKADGAYTIMIEGNEQIVPGRYVQMLLAQMVEARGGTGAPTAADSTMLREQMQSIAEERFGISAEPSEGGEEGPGPNQCHDITLYPEIGLAGGACEGYGLLLDISDPVRPTRITAVADSNFSYWHSATFNNDGTKVLFTDEWGGGGQPKCRADDPKEWGANAIFSINDGELDFESYYKLPAPQTSTENCVAHNGSLIPVPGRDIMVQSWYQGGISVFDWTDPQNPVEIAYHDRGPIDADEFQMGGSWSVYWYNGHIVSSEIARGLDVFELAPSEHLTQNEIDAANTVEFAYLNAQGQPKYDWPPSFALAKAYVDQLERAEAGSASQISHVRRVLGEAEGASGEARAQILTALANQVSEYVAGPHAAKVGTLETALRDLAAAS</sequence>
<dbReference type="InterPro" id="IPR013211">
    <property type="entry name" value="LVIVD"/>
</dbReference>
<protein>
    <recommendedName>
        <fullName evidence="4">LVIVD repeat-containing protein</fullName>
    </recommendedName>
</protein>
<dbReference type="Proteomes" id="UP000216339">
    <property type="component" value="Unassembled WGS sequence"/>
</dbReference>
<dbReference type="InterPro" id="IPR011043">
    <property type="entry name" value="Gal_Oxase/kelch_b-propeller"/>
</dbReference>
<accession>A0A271IXQ8</accession>
<dbReference type="OrthoDB" id="1521841at2"/>
<feature type="signal peptide" evidence="1">
    <location>
        <begin position="1"/>
        <end position="25"/>
    </location>
</feature>
<gene>
    <name evidence="2" type="ORF">BSZ37_06085</name>
</gene>
<evidence type="ECO:0000313" key="3">
    <source>
        <dbReference type="Proteomes" id="UP000216339"/>
    </source>
</evidence>
<feature type="chain" id="PRO_5012809075" description="LVIVD repeat-containing protein" evidence="1">
    <location>
        <begin position="26"/>
        <end position="645"/>
    </location>
</feature>
<organism evidence="2 3">
    <name type="scientific">Rubrivirga marina</name>
    <dbReference type="NCBI Taxonomy" id="1196024"/>
    <lineage>
        <taxon>Bacteria</taxon>
        <taxon>Pseudomonadati</taxon>
        <taxon>Rhodothermota</taxon>
        <taxon>Rhodothermia</taxon>
        <taxon>Rhodothermales</taxon>
        <taxon>Rubricoccaceae</taxon>
        <taxon>Rubrivirga</taxon>
    </lineage>
</organism>
<reference evidence="2 3" key="1">
    <citation type="submission" date="2016-11" db="EMBL/GenBank/DDBJ databases">
        <title>Study of marine rhodopsin-containing bacteria.</title>
        <authorList>
            <person name="Yoshizawa S."/>
            <person name="Kumagai Y."/>
            <person name="Kogure K."/>
        </authorList>
    </citation>
    <scope>NUCLEOTIDE SEQUENCE [LARGE SCALE GENOMIC DNA]</scope>
    <source>
        <strain evidence="2 3">SAORIC-28</strain>
    </source>
</reference>
<dbReference type="EMBL" id="MQWD01000001">
    <property type="protein sequence ID" value="PAP76041.1"/>
    <property type="molecule type" value="Genomic_DNA"/>
</dbReference>
<dbReference type="AlphaFoldDB" id="A0A271IXQ8"/>
<evidence type="ECO:0000256" key="1">
    <source>
        <dbReference type="SAM" id="SignalP"/>
    </source>
</evidence>
<evidence type="ECO:0008006" key="4">
    <source>
        <dbReference type="Google" id="ProtNLM"/>
    </source>
</evidence>
<evidence type="ECO:0000313" key="2">
    <source>
        <dbReference type="EMBL" id="PAP76041.1"/>
    </source>
</evidence>
<proteinExistence type="predicted"/>
<dbReference type="SUPFAM" id="SSF50965">
    <property type="entry name" value="Galactose oxidase, central domain"/>
    <property type="match status" value="1"/>
</dbReference>
<keyword evidence="3" id="KW-1185">Reference proteome</keyword>
<keyword evidence="1" id="KW-0732">Signal</keyword>
<name>A0A271IXQ8_9BACT</name>
<dbReference type="RefSeq" id="WP_143537573.1">
    <property type="nucleotide sequence ID" value="NZ_MQWD01000001.1"/>
</dbReference>
<comment type="caution">
    <text evidence="2">The sequence shown here is derived from an EMBL/GenBank/DDBJ whole genome shotgun (WGS) entry which is preliminary data.</text>
</comment>
<dbReference type="Pfam" id="PF08309">
    <property type="entry name" value="LVIVD"/>
    <property type="match status" value="1"/>
</dbReference>